<feature type="domain" description="Transcription factor spt8 beta-propeller" evidence="5">
    <location>
        <begin position="541"/>
        <end position="709"/>
    </location>
</feature>
<name>A0AAN6VGJ6_9PEZI</name>
<dbReference type="Gene3D" id="2.130.10.10">
    <property type="entry name" value="YVTN repeat-like/Quinoprotein amine dehydrogenase"/>
    <property type="match status" value="2"/>
</dbReference>
<evidence type="ECO:0000256" key="1">
    <source>
        <dbReference type="ARBA" id="ARBA00022574"/>
    </source>
</evidence>
<keyword evidence="7" id="KW-1185">Reference proteome</keyword>
<gene>
    <name evidence="6" type="ORF">C8A00DRAFT_36245</name>
</gene>
<evidence type="ECO:0000313" key="6">
    <source>
        <dbReference type="EMBL" id="KAK4151112.1"/>
    </source>
</evidence>
<organism evidence="6 7">
    <name type="scientific">Chaetomidium leptoderma</name>
    <dbReference type="NCBI Taxonomy" id="669021"/>
    <lineage>
        <taxon>Eukaryota</taxon>
        <taxon>Fungi</taxon>
        <taxon>Dikarya</taxon>
        <taxon>Ascomycota</taxon>
        <taxon>Pezizomycotina</taxon>
        <taxon>Sordariomycetes</taxon>
        <taxon>Sordariomycetidae</taxon>
        <taxon>Sordariales</taxon>
        <taxon>Chaetomiaceae</taxon>
        <taxon>Chaetomidium</taxon>
    </lineage>
</organism>
<dbReference type="InterPro" id="IPR057544">
    <property type="entry name" value="Beta-prop_SPT8"/>
</dbReference>
<protein>
    <submittedName>
        <fullName evidence="6">SPT8-like protein</fullName>
    </submittedName>
</protein>
<feature type="compositionally biased region" description="Acidic residues" evidence="4">
    <location>
        <begin position="1"/>
        <end position="61"/>
    </location>
</feature>
<sequence length="713" mass="76105">MDDEYASSDNDQDELMEEADDLEAENDAEEENEDEEEDQDEQDEPEPEQENEPEAEAETEPFDNSQALAPDGQATGQDAATRASATPTTPLIASRWRPILRQEYIEAPLYDIVPTMAAPQATSVNAMAITPDLRYWVTGGSDGYIRKYDGMGTINGKQQLTVAQRHPFVDSVVKAGILMSYWENEEPAPPNARAEDRILSPVYSLAIHSGALWLLSGLESGGINLQSVRHDEGKRIHCLRDGGHTNAVSVLQLASDEKSVLSGSWDKSILDWDLNNGNIIRRFEGSGGQISAIELRPTSGAPIPAQASEVEIKSDTFVAETKPRMNGFFTNGTTDEVGAAGHTTGNDAGAAPDASGSPEHESLFGSPAGSLFGDNDNMGGGGGGGAFGDDDDEFSRAMDMSLHDDTNHHGLDHSADFSMGDGDMSTGAALDIGTSSATEARPPTQDGTGNTQADSHGDVSHSDTMTGDTAHDMSIDFSQAATAAAETTQQPVSSAPDQQTQPTDAPPRPNSSSQPNGPSSPAMVFTSAAPPPNSDPTQSSTSTFLSAAIDGTIRIWDRRVPDPVARINNRRGVPPWCMGACWSPDGNWIYAGRRNGTVEEYSIHKAASTWQPERTLKFPAGSGAVSCVRPMANGRHLVCASHDILRLYDLRDTSAFKHSKVPFIIIPGPPRAGVISQLYVDPTSRIMISTAGTRGWDGTSTEVLIGYEISVSK</sequence>
<reference evidence="6" key="2">
    <citation type="submission" date="2023-05" db="EMBL/GenBank/DDBJ databases">
        <authorList>
            <consortium name="Lawrence Berkeley National Laboratory"/>
            <person name="Steindorff A."/>
            <person name="Hensen N."/>
            <person name="Bonometti L."/>
            <person name="Westerberg I."/>
            <person name="Brannstrom I.O."/>
            <person name="Guillou S."/>
            <person name="Cros-Aarteil S."/>
            <person name="Calhoun S."/>
            <person name="Haridas S."/>
            <person name="Kuo A."/>
            <person name="Mondo S."/>
            <person name="Pangilinan J."/>
            <person name="Riley R."/>
            <person name="Labutti K."/>
            <person name="Andreopoulos B."/>
            <person name="Lipzen A."/>
            <person name="Chen C."/>
            <person name="Yanf M."/>
            <person name="Daum C."/>
            <person name="Ng V."/>
            <person name="Clum A."/>
            <person name="Ohm R."/>
            <person name="Martin F."/>
            <person name="Silar P."/>
            <person name="Natvig D."/>
            <person name="Lalanne C."/>
            <person name="Gautier V."/>
            <person name="Ament-Velasquez S.L."/>
            <person name="Kruys A."/>
            <person name="Hutchinson M.I."/>
            <person name="Powell A.J."/>
            <person name="Barry K."/>
            <person name="Miller A.N."/>
            <person name="Grigoriev I.V."/>
            <person name="Debuchy R."/>
            <person name="Gladieux P."/>
            <person name="Thoren M.H."/>
            <person name="Johannesson H."/>
        </authorList>
    </citation>
    <scope>NUCLEOTIDE SEQUENCE</scope>
    <source>
        <strain evidence="6">CBS 538.74</strain>
    </source>
</reference>
<feature type="compositionally biased region" description="Gly residues" evidence="4">
    <location>
        <begin position="378"/>
        <end position="387"/>
    </location>
</feature>
<evidence type="ECO:0000259" key="5">
    <source>
        <dbReference type="Pfam" id="PF23798"/>
    </source>
</evidence>
<feature type="compositionally biased region" description="Low complexity" evidence="4">
    <location>
        <begin position="79"/>
        <end position="89"/>
    </location>
</feature>
<dbReference type="Proteomes" id="UP001302745">
    <property type="component" value="Unassembled WGS sequence"/>
</dbReference>
<dbReference type="SUPFAM" id="SSF50978">
    <property type="entry name" value="WD40 repeat-like"/>
    <property type="match status" value="1"/>
</dbReference>
<dbReference type="InterPro" id="IPR036322">
    <property type="entry name" value="WD40_repeat_dom_sf"/>
</dbReference>
<feature type="compositionally biased region" description="Low complexity" evidence="4">
    <location>
        <begin position="479"/>
        <end position="503"/>
    </location>
</feature>
<proteinExistence type="predicted"/>
<feature type="region of interest" description="Disordered" evidence="4">
    <location>
        <begin position="1"/>
        <end position="89"/>
    </location>
</feature>
<dbReference type="SMART" id="SM00320">
    <property type="entry name" value="WD40"/>
    <property type="match status" value="5"/>
</dbReference>
<keyword evidence="2" id="KW-0677">Repeat</keyword>
<evidence type="ECO:0000256" key="3">
    <source>
        <dbReference type="PROSITE-ProRule" id="PRU00221"/>
    </source>
</evidence>
<feature type="domain" description="Transcription factor spt8 beta-propeller" evidence="5">
    <location>
        <begin position="110"/>
        <end position="301"/>
    </location>
</feature>
<dbReference type="InterPro" id="IPR015943">
    <property type="entry name" value="WD40/YVTN_repeat-like_dom_sf"/>
</dbReference>
<feature type="region of interest" description="Disordered" evidence="4">
    <location>
        <begin position="330"/>
        <end position="393"/>
    </location>
</feature>
<accession>A0AAN6VGJ6</accession>
<evidence type="ECO:0000256" key="4">
    <source>
        <dbReference type="SAM" id="MobiDB-lite"/>
    </source>
</evidence>
<dbReference type="PROSITE" id="PS50294">
    <property type="entry name" value="WD_REPEATS_REGION"/>
    <property type="match status" value="1"/>
</dbReference>
<dbReference type="AlphaFoldDB" id="A0AAN6VGJ6"/>
<evidence type="ECO:0000313" key="7">
    <source>
        <dbReference type="Proteomes" id="UP001302745"/>
    </source>
</evidence>
<comment type="caution">
    <text evidence="6">The sequence shown here is derived from an EMBL/GenBank/DDBJ whole genome shotgun (WGS) entry which is preliminary data.</text>
</comment>
<dbReference type="InterPro" id="IPR001680">
    <property type="entry name" value="WD40_rpt"/>
</dbReference>
<feature type="region of interest" description="Disordered" evidence="4">
    <location>
        <begin position="436"/>
        <end position="542"/>
    </location>
</feature>
<feature type="compositionally biased region" description="Polar residues" evidence="4">
    <location>
        <begin position="445"/>
        <end position="454"/>
    </location>
</feature>
<feature type="compositionally biased region" description="Low complexity" evidence="4">
    <location>
        <begin position="510"/>
        <end position="521"/>
    </location>
</feature>
<dbReference type="PANTHER" id="PTHR19848:SF8">
    <property type="entry name" value="F-BOX AND WD REPEAT DOMAIN CONTAINING 7"/>
    <property type="match status" value="1"/>
</dbReference>
<dbReference type="EMBL" id="MU857032">
    <property type="protein sequence ID" value="KAK4151112.1"/>
    <property type="molecule type" value="Genomic_DNA"/>
</dbReference>
<dbReference type="PROSITE" id="PS50082">
    <property type="entry name" value="WD_REPEATS_2"/>
    <property type="match status" value="1"/>
</dbReference>
<reference evidence="6" key="1">
    <citation type="journal article" date="2023" name="Mol. Phylogenet. Evol.">
        <title>Genome-scale phylogeny and comparative genomics of the fungal order Sordariales.</title>
        <authorList>
            <person name="Hensen N."/>
            <person name="Bonometti L."/>
            <person name="Westerberg I."/>
            <person name="Brannstrom I.O."/>
            <person name="Guillou S."/>
            <person name="Cros-Aarteil S."/>
            <person name="Calhoun S."/>
            <person name="Haridas S."/>
            <person name="Kuo A."/>
            <person name="Mondo S."/>
            <person name="Pangilinan J."/>
            <person name="Riley R."/>
            <person name="LaButti K."/>
            <person name="Andreopoulos B."/>
            <person name="Lipzen A."/>
            <person name="Chen C."/>
            <person name="Yan M."/>
            <person name="Daum C."/>
            <person name="Ng V."/>
            <person name="Clum A."/>
            <person name="Steindorff A."/>
            <person name="Ohm R.A."/>
            <person name="Martin F."/>
            <person name="Silar P."/>
            <person name="Natvig D.O."/>
            <person name="Lalanne C."/>
            <person name="Gautier V."/>
            <person name="Ament-Velasquez S.L."/>
            <person name="Kruys A."/>
            <person name="Hutchinson M.I."/>
            <person name="Powell A.J."/>
            <person name="Barry K."/>
            <person name="Miller A.N."/>
            <person name="Grigoriev I.V."/>
            <person name="Debuchy R."/>
            <person name="Gladieux P."/>
            <person name="Hiltunen Thoren M."/>
            <person name="Johannesson H."/>
        </authorList>
    </citation>
    <scope>NUCLEOTIDE SEQUENCE</scope>
    <source>
        <strain evidence="6">CBS 538.74</strain>
    </source>
</reference>
<evidence type="ECO:0000256" key="2">
    <source>
        <dbReference type="ARBA" id="ARBA00022737"/>
    </source>
</evidence>
<feature type="repeat" description="WD" evidence="3">
    <location>
        <begin position="241"/>
        <end position="282"/>
    </location>
</feature>
<dbReference type="PANTHER" id="PTHR19848">
    <property type="entry name" value="WD40 REPEAT PROTEIN"/>
    <property type="match status" value="1"/>
</dbReference>
<dbReference type="FunFam" id="2.130.10.10:FF:000789">
    <property type="entry name" value="Transcription factor (SPT8), putative"/>
    <property type="match status" value="1"/>
</dbReference>
<dbReference type="Pfam" id="PF23798">
    <property type="entry name" value="Beta-prop_SPT8"/>
    <property type="match status" value="2"/>
</dbReference>
<keyword evidence="1 3" id="KW-0853">WD repeat</keyword>